<keyword evidence="1" id="KW-0812">Transmembrane</keyword>
<evidence type="ECO:0000313" key="2">
    <source>
        <dbReference type="EMBL" id="PJE57825.1"/>
    </source>
</evidence>
<keyword evidence="1" id="KW-1133">Transmembrane helix</keyword>
<evidence type="ECO:0000313" key="3">
    <source>
        <dbReference type="Proteomes" id="UP000231450"/>
    </source>
</evidence>
<proteinExistence type="predicted"/>
<feature type="non-terminal residue" evidence="2">
    <location>
        <position position="209"/>
    </location>
</feature>
<reference evidence="3" key="1">
    <citation type="submission" date="2017-09" db="EMBL/GenBank/DDBJ databases">
        <title>Depth-based differentiation of microbial function through sediment-hosted aquifers and enrichment of novel symbionts in the deep terrestrial subsurface.</title>
        <authorList>
            <person name="Probst A.J."/>
            <person name="Ladd B."/>
            <person name="Jarett J.K."/>
            <person name="Geller-Mcgrath D.E."/>
            <person name="Sieber C.M.K."/>
            <person name="Emerson J.B."/>
            <person name="Anantharaman K."/>
            <person name="Thomas B.C."/>
            <person name="Malmstrom R."/>
            <person name="Stieglmeier M."/>
            <person name="Klingl A."/>
            <person name="Woyke T."/>
            <person name="Ryan C.M."/>
            <person name="Banfield J.F."/>
        </authorList>
    </citation>
    <scope>NUCLEOTIDE SEQUENCE [LARGE SCALE GENOMIC DNA]</scope>
</reference>
<organism evidence="2 3">
    <name type="scientific">Candidatus Portnoybacteria bacterium CG10_big_fil_rev_8_21_14_0_10_36_7</name>
    <dbReference type="NCBI Taxonomy" id="1974812"/>
    <lineage>
        <taxon>Bacteria</taxon>
        <taxon>Candidatus Portnoyibacteriota</taxon>
    </lineage>
</organism>
<name>A0A2M8KD40_9BACT</name>
<accession>A0A2M8KD40</accession>
<keyword evidence="1" id="KW-0472">Membrane</keyword>
<dbReference type="Proteomes" id="UP000231450">
    <property type="component" value="Unassembled WGS sequence"/>
</dbReference>
<feature type="transmembrane region" description="Helical" evidence="1">
    <location>
        <begin position="12"/>
        <end position="30"/>
    </location>
</feature>
<sequence length="209" mass="23174">MNPFRFFNRQGMTYIGFATIVILLLVVLVSDFHFPSISEIGETTSNVIKKIADIKDDLADMTLKYDAKKESIPIIETSTEPSEILAPVITDEIQTVDYPPMDPEEKPTKETAPDFVATQTKINLPSVRLDMNDTNNGPSANKPLKKEADAFSVNNNLDLAIVHKGKGIEHVLIQQLIADPNLGKDYQIKNGESLKKWAGRVASIINHKA</sequence>
<evidence type="ECO:0000256" key="1">
    <source>
        <dbReference type="SAM" id="Phobius"/>
    </source>
</evidence>
<dbReference type="EMBL" id="PFDW01000078">
    <property type="protein sequence ID" value="PJE57825.1"/>
    <property type="molecule type" value="Genomic_DNA"/>
</dbReference>
<gene>
    <name evidence="2" type="ORF">COU81_04050</name>
</gene>
<comment type="caution">
    <text evidence="2">The sequence shown here is derived from an EMBL/GenBank/DDBJ whole genome shotgun (WGS) entry which is preliminary data.</text>
</comment>
<protein>
    <submittedName>
        <fullName evidence="2">Uncharacterized protein</fullName>
    </submittedName>
</protein>
<dbReference type="AlphaFoldDB" id="A0A2M8KD40"/>